<gene>
    <name evidence="2" type="ORF">NDU88_006456</name>
</gene>
<dbReference type="EMBL" id="JANPWB010000003">
    <property type="protein sequence ID" value="KAJ1202659.1"/>
    <property type="molecule type" value="Genomic_DNA"/>
</dbReference>
<accession>A0AAV7VRF5</accession>
<evidence type="ECO:0000313" key="2">
    <source>
        <dbReference type="EMBL" id="KAJ1202659.1"/>
    </source>
</evidence>
<organism evidence="2 3">
    <name type="scientific">Pleurodeles waltl</name>
    <name type="common">Iberian ribbed newt</name>
    <dbReference type="NCBI Taxonomy" id="8319"/>
    <lineage>
        <taxon>Eukaryota</taxon>
        <taxon>Metazoa</taxon>
        <taxon>Chordata</taxon>
        <taxon>Craniata</taxon>
        <taxon>Vertebrata</taxon>
        <taxon>Euteleostomi</taxon>
        <taxon>Amphibia</taxon>
        <taxon>Batrachia</taxon>
        <taxon>Caudata</taxon>
        <taxon>Salamandroidea</taxon>
        <taxon>Salamandridae</taxon>
        <taxon>Pleurodelinae</taxon>
        <taxon>Pleurodeles</taxon>
    </lineage>
</organism>
<dbReference type="AlphaFoldDB" id="A0AAV7VRF5"/>
<keyword evidence="3" id="KW-1185">Reference proteome</keyword>
<name>A0AAV7VRF5_PLEWA</name>
<evidence type="ECO:0000313" key="3">
    <source>
        <dbReference type="Proteomes" id="UP001066276"/>
    </source>
</evidence>
<sequence>MRHSPRRHLSRELAGAAEACALHTLDQAPLRDRADRCGPQRSTGSKLQPVASLTPPMLTQAVLAGQEAAFEEKYSYLVHHRAELHDVAAILQDT</sequence>
<reference evidence="2" key="1">
    <citation type="journal article" date="2022" name="bioRxiv">
        <title>Sequencing and chromosome-scale assembly of the giantPleurodeles waltlgenome.</title>
        <authorList>
            <person name="Brown T."/>
            <person name="Elewa A."/>
            <person name="Iarovenko S."/>
            <person name="Subramanian E."/>
            <person name="Araus A.J."/>
            <person name="Petzold A."/>
            <person name="Susuki M."/>
            <person name="Suzuki K.-i.T."/>
            <person name="Hayashi T."/>
            <person name="Toyoda A."/>
            <person name="Oliveira C."/>
            <person name="Osipova E."/>
            <person name="Leigh N.D."/>
            <person name="Simon A."/>
            <person name="Yun M.H."/>
        </authorList>
    </citation>
    <scope>NUCLEOTIDE SEQUENCE</scope>
    <source>
        <strain evidence="2">20211129_DDA</strain>
        <tissue evidence="2">Liver</tissue>
    </source>
</reference>
<protein>
    <submittedName>
        <fullName evidence="2">Uncharacterized protein</fullName>
    </submittedName>
</protein>
<feature type="compositionally biased region" description="Basic and acidic residues" evidence="1">
    <location>
        <begin position="29"/>
        <end position="38"/>
    </location>
</feature>
<evidence type="ECO:0000256" key="1">
    <source>
        <dbReference type="SAM" id="MobiDB-lite"/>
    </source>
</evidence>
<dbReference type="Proteomes" id="UP001066276">
    <property type="component" value="Chromosome 2_1"/>
</dbReference>
<feature type="region of interest" description="Disordered" evidence="1">
    <location>
        <begin position="28"/>
        <end position="52"/>
    </location>
</feature>
<proteinExistence type="predicted"/>
<comment type="caution">
    <text evidence="2">The sequence shown here is derived from an EMBL/GenBank/DDBJ whole genome shotgun (WGS) entry which is preliminary data.</text>
</comment>